<gene>
    <name evidence="1" type="ORF">MCHLO_13808</name>
</gene>
<proteinExistence type="predicted"/>
<protein>
    <submittedName>
        <fullName evidence="1">Uncharacterized protein</fullName>
    </submittedName>
</protein>
<reference evidence="1" key="1">
    <citation type="submission" date="2014-09" db="EMBL/GenBank/DDBJ databases">
        <title>Genome sequence of the luminous mushroom Mycena chlorophos for searching fungal bioluminescence genes.</title>
        <authorList>
            <person name="Tanaka Y."/>
            <person name="Kasuga D."/>
            <person name="Oba Y."/>
            <person name="Hase S."/>
            <person name="Sato K."/>
            <person name="Oba Y."/>
            <person name="Sakakibara Y."/>
        </authorList>
    </citation>
    <scope>NUCLEOTIDE SEQUENCE</scope>
</reference>
<dbReference type="Proteomes" id="UP000815677">
    <property type="component" value="Unassembled WGS sequence"/>
</dbReference>
<organism evidence="1 2">
    <name type="scientific">Mycena chlorophos</name>
    <name type="common">Agaric fungus</name>
    <name type="synonym">Agaricus chlorophos</name>
    <dbReference type="NCBI Taxonomy" id="658473"/>
    <lineage>
        <taxon>Eukaryota</taxon>
        <taxon>Fungi</taxon>
        <taxon>Dikarya</taxon>
        <taxon>Basidiomycota</taxon>
        <taxon>Agaricomycotina</taxon>
        <taxon>Agaricomycetes</taxon>
        <taxon>Agaricomycetidae</taxon>
        <taxon>Agaricales</taxon>
        <taxon>Marasmiineae</taxon>
        <taxon>Mycenaceae</taxon>
        <taxon>Mycena</taxon>
    </lineage>
</organism>
<accession>A0ABQ0M1W4</accession>
<evidence type="ECO:0000313" key="1">
    <source>
        <dbReference type="EMBL" id="GAT57248.1"/>
    </source>
</evidence>
<name>A0ABQ0M1W4_MYCCL</name>
<dbReference type="EMBL" id="DF849427">
    <property type="protein sequence ID" value="GAT57248.1"/>
    <property type="molecule type" value="Genomic_DNA"/>
</dbReference>
<sequence length="103" mass="11128">MSVDGSREEGASCDEALEYSDKTLESLGAQNVAILTGYPLESFFCCKGNLSSAVQREEYAAGLRYANRRTSAQAYERKDELRELRSAPECYEEAGGVGASGGE</sequence>
<keyword evidence="2" id="KW-1185">Reference proteome</keyword>
<evidence type="ECO:0000313" key="2">
    <source>
        <dbReference type="Proteomes" id="UP000815677"/>
    </source>
</evidence>